<keyword evidence="10" id="KW-1185">Reference proteome</keyword>
<comment type="similarity">
    <text evidence="2 8">Belongs to the ZIP transporter (TC 2.A.5) family.</text>
</comment>
<dbReference type="PANTHER" id="PTHR11040:SF44">
    <property type="entry name" value="PROTEIN ZNTC-RELATED"/>
    <property type="match status" value="1"/>
</dbReference>
<evidence type="ECO:0000256" key="6">
    <source>
        <dbReference type="ARBA" id="ARBA00023065"/>
    </source>
</evidence>
<dbReference type="GO" id="GO:0005886">
    <property type="term" value="C:plasma membrane"/>
    <property type="evidence" value="ECO:0007669"/>
    <property type="project" value="TreeGrafter"/>
</dbReference>
<dbReference type="OrthoDB" id="448280at2759"/>
<comment type="caution">
    <text evidence="9">The sequence shown here is derived from an EMBL/GenBank/DDBJ whole genome shotgun (WGS) entry which is preliminary data.</text>
</comment>
<evidence type="ECO:0000256" key="5">
    <source>
        <dbReference type="ARBA" id="ARBA00022989"/>
    </source>
</evidence>
<comment type="subcellular location">
    <subcellularLocation>
        <location evidence="1 8">Membrane</location>
        <topology evidence="1 8">Multi-pass membrane protein</topology>
    </subcellularLocation>
</comment>
<evidence type="ECO:0000256" key="1">
    <source>
        <dbReference type="ARBA" id="ARBA00004141"/>
    </source>
</evidence>
<dbReference type="InterPro" id="IPR003689">
    <property type="entry name" value="ZIP"/>
</dbReference>
<reference evidence="9 10" key="1">
    <citation type="submission" date="2021-08" db="EMBL/GenBank/DDBJ databases">
        <title>WGS assembly of Ceratopteris richardii.</title>
        <authorList>
            <person name="Marchant D.B."/>
            <person name="Chen G."/>
            <person name="Jenkins J."/>
            <person name="Shu S."/>
            <person name="Leebens-Mack J."/>
            <person name="Grimwood J."/>
            <person name="Schmutz J."/>
            <person name="Soltis P."/>
            <person name="Soltis D."/>
            <person name="Chen Z.-H."/>
        </authorList>
    </citation>
    <scope>NUCLEOTIDE SEQUENCE [LARGE SCALE GENOMIC DNA]</scope>
    <source>
        <strain evidence="9">Whitten #5841</strain>
        <tissue evidence="9">Leaf</tissue>
    </source>
</reference>
<protein>
    <submittedName>
        <fullName evidence="9">Uncharacterized protein</fullName>
    </submittedName>
</protein>
<evidence type="ECO:0000313" key="10">
    <source>
        <dbReference type="Proteomes" id="UP000825935"/>
    </source>
</evidence>
<sequence>MDLSECAQTVDECRDMAYATHLKLGAIAAILAACVLGVCTPLVGRYVPAFHAESNLVFIMKSFAAGVILATAYVHMLPDSFEALSSPCLAEIPWAKFPFAGFISMLATLLVLAIDFSATTFYQNRHVRSSVRSVTGEHNIDADGSVKREKQLTEISVCTPGAFGSCDSHADAHVVPHDHDGHSHSIMLVEDEGSKLRQGVIAQVLELGIVAHSVIIGITLGTSESPCTIRPLLVALTFHQFFEGMALGSCIAQAGYRKGASTLMGFFFSVTTPVGIAIGMGIAATYNENSPKALIVQGLFDSISTGILLYMALVDLIATDFLSKRLRESPSLQVFTFTALFLGAMLMSMIAYWA</sequence>
<feature type="transmembrane region" description="Helical" evidence="8">
    <location>
        <begin position="24"/>
        <end position="44"/>
    </location>
</feature>
<keyword evidence="7 8" id="KW-0472">Membrane</keyword>
<dbReference type="InterPro" id="IPR004698">
    <property type="entry name" value="Zn/Fe_permease_fun/pln"/>
</dbReference>
<dbReference type="AlphaFoldDB" id="A0A8T2RDY8"/>
<dbReference type="EMBL" id="CM035432">
    <property type="protein sequence ID" value="KAH7294672.1"/>
    <property type="molecule type" value="Genomic_DNA"/>
</dbReference>
<dbReference type="NCBIfam" id="TIGR00820">
    <property type="entry name" value="zip"/>
    <property type="match status" value="1"/>
</dbReference>
<evidence type="ECO:0000256" key="7">
    <source>
        <dbReference type="ARBA" id="ARBA00023136"/>
    </source>
</evidence>
<feature type="transmembrane region" description="Helical" evidence="8">
    <location>
        <begin position="56"/>
        <end position="77"/>
    </location>
</feature>
<evidence type="ECO:0000256" key="4">
    <source>
        <dbReference type="ARBA" id="ARBA00022692"/>
    </source>
</evidence>
<feature type="transmembrane region" description="Helical" evidence="8">
    <location>
        <begin position="263"/>
        <end position="283"/>
    </location>
</feature>
<dbReference type="Pfam" id="PF02535">
    <property type="entry name" value="Zip"/>
    <property type="match status" value="1"/>
</dbReference>
<evidence type="ECO:0000256" key="2">
    <source>
        <dbReference type="ARBA" id="ARBA00006939"/>
    </source>
</evidence>
<organism evidence="9 10">
    <name type="scientific">Ceratopteris richardii</name>
    <name type="common">Triangle waterfern</name>
    <dbReference type="NCBI Taxonomy" id="49495"/>
    <lineage>
        <taxon>Eukaryota</taxon>
        <taxon>Viridiplantae</taxon>
        <taxon>Streptophyta</taxon>
        <taxon>Embryophyta</taxon>
        <taxon>Tracheophyta</taxon>
        <taxon>Polypodiopsida</taxon>
        <taxon>Polypodiidae</taxon>
        <taxon>Polypodiales</taxon>
        <taxon>Pteridineae</taxon>
        <taxon>Pteridaceae</taxon>
        <taxon>Parkerioideae</taxon>
        <taxon>Ceratopteris</taxon>
    </lineage>
</organism>
<gene>
    <name evidence="9" type="ORF">KP509_27G012600</name>
</gene>
<evidence type="ECO:0000256" key="8">
    <source>
        <dbReference type="RuleBase" id="RU362088"/>
    </source>
</evidence>
<feature type="transmembrane region" description="Helical" evidence="8">
    <location>
        <begin position="97"/>
        <end position="122"/>
    </location>
</feature>
<accession>A0A8T2RDY8</accession>
<comment type="caution">
    <text evidence="8">Lacks conserved residue(s) required for the propagation of feature annotation.</text>
</comment>
<name>A0A8T2RDY8_CERRI</name>
<evidence type="ECO:0000256" key="3">
    <source>
        <dbReference type="ARBA" id="ARBA00022448"/>
    </source>
</evidence>
<proteinExistence type="inferred from homology"/>
<dbReference type="PANTHER" id="PTHR11040">
    <property type="entry name" value="ZINC/IRON TRANSPORTER"/>
    <property type="match status" value="1"/>
</dbReference>
<keyword evidence="4 8" id="KW-0812">Transmembrane</keyword>
<feature type="transmembrane region" description="Helical" evidence="8">
    <location>
        <begin position="303"/>
        <end position="322"/>
    </location>
</feature>
<keyword evidence="3 8" id="KW-0813">Transport</keyword>
<keyword evidence="6 8" id="KW-0406">Ion transport</keyword>
<evidence type="ECO:0000313" key="9">
    <source>
        <dbReference type="EMBL" id="KAH7294672.1"/>
    </source>
</evidence>
<dbReference type="GO" id="GO:0005385">
    <property type="term" value="F:zinc ion transmembrane transporter activity"/>
    <property type="evidence" value="ECO:0007669"/>
    <property type="project" value="InterPro"/>
</dbReference>
<keyword evidence="5 8" id="KW-1133">Transmembrane helix</keyword>
<dbReference type="Proteomes" id="UP000825935">
    <property type="component" value="Chromosome 27"/>
</dbReference>
<dbReference type="OMA" id="QHNERAS"/>
<feature type="transmembrane region" description="Helical" evidence="8">
    <location>
        <begin position="334"/>
        <end position="353"/>
    </location>
</feature>